<dbReference type="GO" id="GO:0001664">
    <property type="term" value="F:G protein-coupled receptor binding"/>
    <property type="evidence" value="ECO:0007669"/>
    <property type="project" value="TreeGrafter"/>
</dbReference>
<keyword evidence="2 5" id="KW-0547">Nucleotide-binding</keyword>
<dbReference type="AlphaFoldDB" id="A0AA88GQV3"/>
<name>A0AA88GQV3_NAELO</name>
<organism evidence="8 9">
    <name type="scientific">Naegleria lovaniensis</name>
    <name type="common">Amoeba</name>
    <dbReference type="NCBI Taxonomy" id="51637"/>
    <lineage>
        <taxon>Eukaryota</taxon>
        <taxon>Discoba</taxon>
        <taxon>Heterolobosea</taxon>
        <taxon>Tetramitia</taxon>
        <taxon>Eutetramitia</taxon>
        <taxon>Vahlkampfiidae</taxon>
        <taxon>Naegleria</taxon>
    </lineage>
</organism>
<dbReference type="GeneID" id="68097275"/>
<feature type="region of interest" description="Disordered" evidence="7">
    <location>
        <begin position="1"/>
        <end position="117"/>
    </location>
</feature>
<dbReference type="Gene3D" id="1.10.400.10">
    <property type="entry name" value="GI Alpha 1, domain 2-like"/>
    <property type="match status" value="1"/>
</dbReference>
<keyword evidence="4" id="KW-0807">Transducer</keyword>
<dbReference type="FunFam" id="3.40.50.300:FF:000720">
    <property type="entry name" value="Guanine nucleotide-binding protein G(k) subunit alpha"/>
    <property type="match status" value="1"/>
</dbReference>
<evidence type="ECO:0000256" key="5">
    <source>
        <dbReference type="PIRSR" id="PIRSR601019-1"/>
    </source>
</evidence>
<proteinExistence type="predicted"/>
<feature type="binding site" evidence="5">
    <location>
        <begin position="313"/>
        <end position="317"/>
    </location>
    <ligand>
        <name>GTP</name>
        <dbReference type="ChEBI" id="CHEBI:37565"/>
    </ligand>
</feature>
<comment type="caution">
    <text evidence="8">The sequence shown here is derived from an EMBL/GenBank/DDBJ whole genome shotgun (WGS) entry which is preliminary data.</text>
</comment>
<feature type="compositionally biased region" description="Polar residues" evidence="7">
    <location>
        <begin position="75"/>
        <end position="86"/>
    </location>
</feature>
<dbReference type="PANTHER" id="PTHR10218:SF302">
    <property type="entry name" value="GUANINE NUCLEOTIDE-BINDING PROTEIN ALPHA-5 SUBUNIT"/>
    <property type="match status" value="1"/>
</dbReference>
<protein>
    <submittedName>
        <fullName evidence="8">Uncharacterized protein</fullName>
    </submittedName>
</protein>
<dbReference type="GO" id="GO:0003924">
    <property type="term" value="F:GTPase activity"/>
    <property type="evidence" value="ECO:0007669"/>
    <property type="project" value="InterPro"/>
</dbReference>
<dbReference type="InterPro" id="IPR027417">
    <property type="entry name" value="P-loop_NTPase"/>
</dbReference>
<evidence type="ECO:0000256" key="3">
    <source>
        <dbReference type="ARBA" id="ARBA00023134"/>
    </source>
</evidence>
<evidence type="ECO:0000256" key="1">
    <source>
        <dbReference type="ARBA" id="ARBA00022723"/>
    </source>
</evidence>
<accession>A0AA88GQV3</accession>
<dbReference type="Gene3D" id="3.40.50.300">
    <property type="entry name" value="P-loop containing nucleotide triphosphate hydrolases"/>
    <property type="match status" value="1"/>
</dbReference>
<evidence type="ECO:0000256" key="6">
    <source>
        <dbReference type="PIRSR" id="PIRSR601019-2"/>
    </source>
</evidence>
<evidence type="ECO:0000313" key="9">
    <source>
        <dbReference type="Proteomes" id="UP000816034"/>
    </source>
</evidence>
<dbReference type="Proteomes" id="UP000816034">
    <property type="component" value="Unassembled WGS sequence"/>
</dbReference>
<dbReference type="GO" id="GO:0005525">
    <property type="term" value="F:GTP binding"/>
    <property type="evidence" value="ECO:0007669"/>
    <property type="project" value="UniProtKB-KW"/>
</dbReference>
<evidence type="ECO:0000313" key="8">
    <source>
        <dbReference type="EMBL" id="KAG2382853.1"/>
    </source>
</evidence>
<dbReference type="GO" id="GO:0007188">
    <property type="term" value="P:adenylate cyclase-modulating G protein-coupled receptor signaling pathway"/>
    <property type="evidence" value="ECO:0007669"/>
    <property type="project" value="TreeGrafter"/>
</dbReference>
<sequence length="464" mass="53157">MFKCSSTDTSDFTPISTSATTTGASRRRNSSVGTTANNTNNNNQQQQPAQTPPRRGASIFKQGDSEHCNNNNNNRFRSPSTFSPNLSTSPTTGSTSPTSGHNESFLYHTNSSASNYDPTTRFSNASALSDDMKPEIGILMLGSGGSGKTSLFKQRKLIYEGGFSEKEKKQAKVVIWSEILQILYNFAYELHNGRYDLEFALRQTVFDFLQITNDRCQGNEFALISISEEVFRQAEKWKQFFNEQMHRQILETNNGFSSLFLCCLTPYFREYDRVTNIDYTPTDYDVVLFQKKTTGIVESSFVYMNSYVVKVVDTGGQRNERKKWGKAFQKQPLDCIWFLISLSDFFKVCYENEELNRLNDSLAIFSEWLRSDAVKNVKHFWVVFTHLDELEQELPRLKMSFLKTIVPGVEDGMTANQLYQHISQKFLSIDSEKRVNHIECLNSTDTDQVRQLFDKAINEIIENK</sequence>
<dbReference type="RefSeq" id="XP_044548532.1">
    <property type="nucleotide sequence ID" value="XM_044694502.1"/>
</dbReference>
<dbReference type="GO" id="GO:0046872">
    <property type="term" value="F:metal ion binding"/>
    <property type="evidence" value="ECO:0007669"/>
    <property type="project" value="UniProtKB-KW"/>
</dbReference>
<feature type="compositionally biased region" description="Polar residues" evidence="7">
    <location>
        <begin position="107"/>
        <end position="117"/>
    </location>
</feature>
<dbReference type="SMART" id="SM00275">
    <property type="entry name" value="G_alpha"/>
    <property type="match status" value="1"/>
</dbReference>
<feature type="binding site" evidence="6">
    <location>
        <position position="293"/>
    </location>
    <ligand>
        <name>Mg(2+)</name>
        <dbReference type="ChEBI" id="CHEBI:18420"/>
    </ligand>
</feature>
<dbReference type="GO" id="GO:0005737">
    <property type="term" value="C:cytoplasm"/>
    <property type="evidence" value="ECO:0007669"/>
    <property type="project" value="TreeGrafter"/>
</dbReference>
<gene>
    <name evidence="8" type="ORF">C9374_004820</name>
</gene>
<evidence type="ECO:0000256" key="4">
    <source>
        <dbReference type="ARBA" id="ARBA00023224"/>
    </source>
</evidence>
<dbReference type="PROSITE" id="PS51882">
    <property type="entry name" value="G_ALPHA"/>
    <property type="match status" value="1"/>
</dbReference>
<dbReference type="PANTHER" id="PTHR10218">
    <property type="entry name" value="GTP-BINDING PROTEIN ALPHA SUBUNIT"/>
    <property type="match status" value="1"/>
</dbReference>
<evidence type="ECO:0000256" key="2">
    <source>
        <dbReference type="ARBA" id="ARBA00022741"/>
    </source>
</evidence>
<dbReference type="PRINTS" id="PR00318">
    <property type="entry name" value="GPROTEINA"/>
</dbReference>
<keyword evidence="9" id="KW-1185">Reference proteome</keyword>
<keyword evidence="1 6" id="KW-0479">Metal-binding</keyword>
<evidence type="ECO:0000256" key="7">
    <source>
        <dbReference type="SAM" id="MobiDB-lite"/>
    </source>
</evidence>
<dbReference type="EMBL" id="PYSW02000022">
    <property type="protein sequence ID" value="KAG2382853.1"/>
    <property type="molecule type" value="Genomic_DNA"/>
</dbReference>
<reference evidence="8 9" key="1">
    <citation type="journal article" date="2018" name="BMC Genomics">
        <title>The genome of Naegleria lovaniensis, the basis for a comparative approach to unravel pathogenicity factors of the human pathogenic amoeba N. fowleri.</title>
        <authorList>
            <person name="Liechti N."/>
            <person name="Schurch N."/>
            <person name="Bruggmann R."/>
            <person name="Wittwer M."/>
        </authorList>
    </citation>
    <scope>NUCLEOTIDE SEQUENCE [LARGE SCALE GENOMIC DNA]</scope>
    <source>
        <strain evidence="8 9">ATCC 30569</strain>
    </source>
</reference>
<feature type="compositionally biased region" description="Low complexity" evidence="7">
    <location>
        <begin position="16"/>
        <end position="53"/>
    </location>
</feature>
<dbReference type="GO" id="GO:0031683">
    <property type="term" value="F:G-protein beta/gamma-subunit complex binding"/>
    <property type="evidence" value="ECO:0007669"/>
    <property type="project" value="InterPro"/>
</dbReference>
<dbReference type="SUPFAM" id="SSF47895">
    <property type="entry name" value="Transducin (alpha subunit), insertion domain"/>
    <property type="match status" value="1"/>
</dbReference>
<keyword evidence="6" id="KW-0460">Magnesium</keyword>
<dbReference type="Pfam" id="PF00503">
    <property type="entry name" value="G-alpha"/>
    <property type="match status" value="1"/>
</dbReference>
<feature type="compositionally biased region" description="Low complexity" evidence="7">
    <location>
        <begin position="87"/>
        <end position="100"/>
    </location>
</feature>
<dbReference type="InterPro" id="IPR011025">
    <property type="entry name" value="GproteinA_insert"/>
</dbReference>
<keyword evidence="3 5" id="KW-0342">GTP-binding</keyword>
<dbReference type="SUPFAM" id="SSF52540">
    <property type="entry name" value="P-loop containing nucleoside triphosphate hydrolases"/>
    <property type="match status" value="1"/>
</dbReference>
<dbReference type="GO" id="GO:0005834">
    <property type="term" value="C:heterotrimeric G-protein complex"/>
    <property type="evidence" value="ECO:0007669"/>
    <property type="project" value="TreeGrafter"/>
</dbReference>
<feature type="binding site" evidence="6">
    <location>
        <position position="149"/>
    </location>
    <ligand>
        <name>Mg(2+)</name>
        <dbReference type="ChEBI" id="CHEBI:18420"/>
    </ligand>
</feature>
<dbReference type="InterPro" id="IPR001019">
    <property type="entry name" value="Gprotein_alpha_su"/>
</dbReference>
<feature type="compositionally biased region" description="Polar residues" evidence="7">
    <location>
        <begin position="1"/>
        <end position="15"/>
    </location>
</feature>